<accession>R7TJY3</accession>
<organism evidence="1">
    <name type="scientific">Capitella teleta</name>
    <name type="common">Polychaete worm</name>
    <dbReference type="NCBI Taxonomy" id="283909"/>
    <lineage>
        <taxon>Eukaryota</taxon>
        <taxon>Metazoa</taxon>
        <taxon>Spiralia</taxon>
        <taxon>Lophotrochozoa</taxon>
        <taxon>Annelida</taxon>
        <taxon>Polychaeta</taxon>
        <taxon>Sedentaria</taxon>
        <taxon>Scolecida</taxon>
        <taxon>Capitellidae</taxon>
        <taxon>Capitella</taxon>
    </lineage>
</organism>
<protein>
    <recommendedName>
        <fullName evidence="4">Reverse transcriptase domain-containing protein</fullName>
    </recommendedName>
</protein>
<evidence type="ECO:0008006" key="4">
    <source>
        <dbReference type="Google" id="ProtNLM"/>
    </source>
</evidence>
<dbReference type="OrthoDB" id="5860913at2759"/>
<reference evidence="3" key="1">
    <citation type="submission" date="2012-12" db="EMBL/GenBank/DDBJ databases">
        <authorList>
            <person name="Hellsten U."/>
            <person name="Grimwood J."/>
            <person name="Chapman J.A."/>
            <person name="Shapiro H."/>
            <person name="Aerts A."/>
            <person name="Otillar R.P."/>
            <person name="Terry A.Y."/>
            <person name="Boore J.L."/>
            <person name="Simakov O."/>
            <person name="Marletaz F."/>
            <person name="Cho S.-J."/>
            <person name="Edsinger-Gonzales E."/>
            <person name="Havlak P."/>
            <person name="Kuo D.-H."/>
            <person name="Larsson T."/>
            <person name="Lv J."/>
            <person name="Arendt D."/>
            <person name="Savage R."/>
            <person name="Osoegawa K."/>
            <person name="de Jong P."/>
            <person name="Lindberg D.R."/>
            <person name="Seaver E.C."/>
            <person name="Weisblat D.A."/>
            <person name="Putnam N.H."/>
            <person name="Grigoriev I.V."/>
            <person name="Rokhsar D.S."/>
        </authorList>
    </citation>
    <scope>NUCLEOTIDE SEQUENCE</scope>
    <source>
        <strain evidence="3">I ESC-2004</strain>
    </source>
</reference>
<evidence type="ECO:0000313" key="1">
    <source>
        <dbReference type="EMBL" id="ELT91415.1"/>
    </source>
</evidence>
<dbReference type="HOGENOM" id="CLU_2819857_0_0_1"/>
<sequence length="67" mass="7393">QVLDRLQQYGLVLRPEKCFFGVPSIQFLGHQISATGCIPLPSKVATIRQLQAATNHKALHCFLGSMN</sequence>
<dbReference type="InterPro" id="IPR050951">
    <property type="entry name" value="Retrovirus_Pol_polyprotein"/>
</dbReference>
<evidence type="ECO:0000313" key="2">
    <source>
        <dbReference type="EnsemblMetazoa" id="CapteP88286"/>
    </source>
</evidence>
<evidence type="ECO:0000313" key="3">
    <source>
        <dbReference type="Proteomes" id="UP000014760"/>
    </source>
</evidence>
<feature type="non-terminal residue" evidence="1">
    <location>
        <position position="1"/>
    </location>
</feature>
<dbReference type="EMBL" id="AMQN01013816">
    <property type="status" value="NOT_ANNOTATED_CDS"/>
    <property type="molecule type" value="Genomic_DNA"/>
</dbReference>
<reference evidence="2" key="3">
    <citation type="submission" date="2015-06" db="UniProtKB">
        <authorList>
            <consortium name="EnsemblMetazoa"/>
        </authorList>
    </citation>
    <scope>IDENTIFICATION</scope>
</reference>
<dbReference type="Gene3D" id="3.30.70.270">
    <property type="match status" value="1"/>
</dbReference>
<dbReference type="InterPro" id="IPR043128">
    <property type="entry name" value="Rev_trsase/Diguanyl_cyclase"/>
</dbReference>
<dbReference type="STRING" id="283909.R7TJY3"/>
<reference evidence="1 3" key="2">
    <citation type="journal article" date="2013" name="Nature">
        <title>Insights into bilaterian evolution from three spiralian genomes.</title>
        <authorList>
            <person name="Simakov O."/>
            <person name="Marletaz F."/>
            <person name="Cho S.J."/>
            <person name="Edsinger-Gonzales E."/>
            <person name="Havlak P."/>
            <person name="Hellsten U."/>
            <person name="Kuo D.H."/>
            <person name="Larsson T."/>
            <person name="Lv J."/>
            <person name="Arendt D."/>
            <person name="Savage R."/>
            <person name="Osoegawa K."/>
            <person name="de Jong P."/>
            <person name="Grimwood J."/>
            <person name="Chapman J.A."/>
            <person name="Shapiro H."/>
            <person name="Aerts A."/>
            <person name="Otillar R.P."/>
            <person name="Terry A.Y."/>
            <person name="Boore J.L."/>
            <person name="Grigoriev I.V."/>
            <person name="Lindberg D.R."/>
            <person name="Seaver E.C."/>
            <person name="Weisblat D.A."/>
            <person name="Putnam N.H."/>
            <person name="Rokhsar D.S."/>
        </authorList>
    </citation>
    <scope>NUCLEOTIDE SEQUENCE</scope>
    <source>
        <strain evidence="1 3">I ESC-2004</strain>
    </source>
</reference>
<feature type="non-terminal residue" evidence="1">
    <location>
        <position position="67"/>
    </location>
</feature>
<dbReference type="InterPro" id="IPR043502">
    <property type="entry name" value="DNA/RNA_pol_sf"/>
</dbReference>
<gene>
    <name evidence="1" type="ORF">CAPTEDRAFT_88286</name>
</gene>
<dbReference type="AlphaFoldDB" id="R7TJY3"/>
<keyword evidence="3" id="KW-1185">Reference proteome</keyword>
<dbReference type="SUPFAM" id="SSF56672">
    <property type="entry name" value="DNA/RNA polymerases"/>
    <property type="match status" value="1"/>
</dbReference>
<name>R7TJY3_CAPTE</name>
<dbReference type="PANTHER" id="PTHR37984:SF5">
    <property type="entry name" value="PROTEIN NYNRIN-LIKE"/>
    <property type="match status" value="1"/>
</dbReference>
<dbReference type="EnsemblMetazoa" id="CapteT88286">
    <property type="protein sequence ID" value="CapteP88286"/>
    <property type="gene ID" value="CapteG88286"/>
</dbReference>
<dbReference type="Proteomes" id="UP000014760">
    <property type="component" value="Unassembled WGS sequence"/>
</dbReference>
<dbReference type="EMBL" id="KB310511">
    <property type="protein sequence ID" value="ELT91415.1"/>
    <property type="molecule type" value="Genomic_DNA"/>
</dbReference>
<proteinExistence type="predicted"/>
<dbReference type="PANTHER" id="PTHR37984">
    <property type="entry name" value="PROTEIN CBG26694"/>
    <property type="match status" value="1"/>
</dbReference>